<evidence type="ECO:0000256" key="2">
    <source>
        <dbReference type="ARBA" id="ARBA00007362"/>
    </source>
</evidence>
<evidence type="ECO:0000256" key="1">
    <source>
        <dbReference type="ARBA" id="ARBA00004141"/>
    </source>
</evidence>
<accession>A0A956SDH2</accession>
<feature type="transmembrane region" description="Helical" evidence="6">
    <location>
        <begin position="102"/>
        <end position="120"/>
    </location>
</feature>
<dbReference type="SUPFAM" id="SSF103481">
    <property type="entry name" value="Multidrug resistance efflux transporter EmrE"/>
    <property type="match status" value="2"/>
</dbReference>
<evidence type="ECO:0000256" key="6">
    <source>
        <dbReference type="SAM" id="Phobius"/>
    </source>
</evidence>
<dbReference type="InterPro" id="IPR050638">
    <property type="entry name" value="AA-Vitamin_Transporters"/>
</dbReference>
<name>A0A956SDH2_UNCEI</name>
<evidence type="ECO:0000259" key="7">
    <source>
        <dbReference type="Pfam" id="PF00892"/>
    </source>
</evidence>
<proteinExistence type="inferred from homology"/>
<comment type="similarity">
    <text evidence="2">Belongs to the EamA transporter family.</text>
</comment>
<reference evidence="8" key="2">
    <citation type="journal article" date="2021" name="Microbiome">
        <title>Successional dynamics and alternative stable states in a saline activated sludge microbial community over 9 years.</title>
        <authorList>
            <person name="Wang Y."/>
            <person name="Ye J."/>
            <person name="Ju F."/>
            <person name="Liu L."/>
            <person name="Boyd J.A."/>
            <person name="Deng Y."/>
            <person name="Parks D.H."/>
            <person name="Jiang X."/>
            <person name="Yin X."/>
            <person name="Woodcroft B.J."/>
            <person name="Tyson G.W."/>
            <person name="Hugenholtz P."/>
            <person name="Polz M.F."/>
            <person name="Zhang T."/>
        </authorList>
    </citation>
    <scope>NUCLEOTIDE SEQUENCE</scope>
    <source>
        <strain evidence="8">HKST-UBA02</strain>
    </source>
</reference>
<feature type="transmembrane region" description="Helical" evidence="6">
    <location>
        <begin position="6"/>
        <end position="26"/>
    </location>
</feature>
<protein>
    <submittedName>
        <fullName evidence="8">DMT family transporter</fullName>
    </submittedName>
</protein>
<dbReference type="PANTHER" id="PTHR32322:SF2">
    <property type="entry name" value="EAMA DOMAIN-CONTAINING PROTEIN"/>
    <property type="match status" value="1"/>
</dbReference>
<evidence type="ECO:0000313" key="9">
    <source>
        <dbReference type="Proteomes" id="UP000739538"/>
    </source>
</evidence>
<dbReference type="InterPro" id="IPR037185">
    <property type="entry name" value="EmrE-like"/>
</dbReference>
<feature type="domain" description="EamA" evidence="7">
    <location>
        <begin position="160"/>
        <end position="298"/>
    </location>
</feature>
<evidence type="ECO:0000313" key="8">
    <source>
        <dbReference type="EMBL" id="MCA9756470.1"/>
    </source>
</evidence>
<dbReference type="InterPro" id="IPR000620">
    <property type="entry name" value="EamA_dom"/>
</dbReference>
<reference evidence="8" key="1">
    <citation type="submission" date="2020-04" db="EMBL/GenBank/DDBJ databases">
        <authorList>
            <person name="Zhang T."/>
        </authorList>
    </citation>
    <scope>NUCLEOTIDE SEQUENCE</scope>
    <source>
        <strain evidence="8">HKST-UBA02</strain>
    </source>
</reference>
<keyword evidence="4 6" id="KW-1133">Transmembrane helix</keyword>
<dbReference type="EMBL" id="JAGQHS010000054">
    <property type="protein sequence ID" value="MCA9756470.1"/>
    <property type="molecule type" value="Genomic_DNA"/>
</dbReference>
<feature type="transmembrane region" description="Helical" evidence="6">
    <location>
        <begin position="38"/>
        <end position="59"/>
    </location>
</feature>
<feature type="transmembrane region" description="Helical" evidence="6">
    <location>
        <begin position="191"/>
        <end position="212"/>
    </location>
</feature>
<organism evidence="8 9">
    <name type="scientific">Eiseniibacteriota bacterium</name>
    <dbReference type="NCBI Taxonomy" id="2212470"/>
    <lineage>
        <taxon>Bacteria</taxon>
        <taxon>Candidatus Eiseniibacteriota</taxon>
    </lineage>
</organism>
<feature type="transmembrane region" description="Helical" evidence="6">
    <location>
        <begin position="126"/>
        <end position="145"/>
    </location>
</feature>
<keyword evidence="5 6" id="KW-0472">Membrane</keyword>
<evidence type="ECO:0000256" key="4">
    <source>
        <dbReference type="ARBA" id="ARBA00022989"/>
    </source>
</evidence>
<feature type="domain" description="EamA" evidence="7">
    <location>
        <begin position="7"/>
        <end position="142"/>
    </location>
</feature>
<sequence length="300" mass="32736">MSAVPYLGEIFALLAPICWSFAVILFRRTGETVPPIALNLFKTVLALVLFTLTSLVFGQEFLLEGASRSDYLLLLASGALGIGAADLFFFLTLNRVGAGLQAIINTSYSPAIIFLSYFLLGERLTSVQWIGVTLILSAVLTVGWMKGKKSQPVPRRTLWAGIAFGIGTSLTQGYSVVMIKPLLESTPLFWANWWRIVGGLISLLILAPLLPHRVRRLDRLFDRGVWKVMIPGSIMGTYISLIVWLAGLKFAQASIAAALNQTSTLWTFLLAVLLLKEPITWIRVIGLIVGVVGVGLVTFG</sequence>
<feature type="transmembrane region" description="Helical" evidence="6">
    <location>
        <begin position="157"/>
        <end position="179"/>
    </location>
</feature>
<feature type="transmembrane region" description="Helical" evidence="6">
    <location>
        <begin position="71"/>
        <end position="90"/>
    </location>
</feature>
<dbReference type="GO" id="GO:0016020">
    <property type="term" value="C:membrane"/>
    <property type="evidence" value="ECO:0007669"/>
    <property type="project" value="UniProtKB-SubCell"/>
</dbReference>
<dbReference type="Pfam" id="PF00892">
    <property type="entry name" value="EamA"/>
    <property type="match status" value="2"/>
</dbReference>
<dbReference type="Gene3D" id="1.10.3730.20">
    <property type="match status" value="2"/>
</dbReference>
<evidence type="ECO:0000256" key="5">
    <source>
        <dbReference type="ARBA" id="ARBA00023136"/>
    </source>
</evidence>
<gene>
    <name evidence="8" type="ORF">KDA27_11765</name>
</gene>
<keyword evidence="3 6" id="KW-0812">Transmembrane</keyword>
<feature type="transmembrane region" description="Helical" evidence="6">
    <location>
        <begin position="224"/>
        <end position="247"/>
    </location>
</feature>
<feature type="transmembrane region" description="Helical" evidence="6">
    <location>
        <begin position="253"/>
        <end position="274"/>
    </location>
</feature>
<dbReference type="PANTHER" id="PTHR32322">
    <property type="entry name" value="INNER MEMBRANE TRANSPORTER"/>
    <property type="match status" value="1"/>
</dbReference>
<dbReference type="Proteomes" id="UP000739538">
    <property type="component" value="Unassembled WGS sequence"/>
</dbReference>
<dbReference type="AlphaFoldDB" id="A0A956SDH2"/>
<comment type="subcellular location">
    <subcellularLocation>
        <location evidence="1">Membrane</location>
        <topology evidence="1">Multi-pass membrane protein</topology>
    </subcellularLocation>
</comment>
<evidence type="ECO:0000256" key="3">
    <source>
        <dbReference type="ARBA" id="ARBA00022692"/>
    </source>
</evidence>
<comment type="caution">
    <text evidence="8">The sequence shown here is derived from an EMBL/GenBank/DDBJ whole genome shotgun (WGS) entry which is preliminary data.</text>
</comment>
<feature type="transmembrane region" description="Helical" evidence="6">
    <location>
        <begin position="281"/>
        <end position="299"/>
    </location>
</feature>